<evidence type="ECO:0000313" key="4">
    <source>
        <dbReference type="Proteomes" id="UP000515733"/>
    </source>
</evidence>
<dbReference type="OrthoDB" id="7301144at2"/>
<dbReference type="SUPFAM" id="SSF51735">
    <property type="entry name" value="NAD(P)-binding Rossmann-fold domains"/>
    <property type="match status" value="1"/>
</dbReference>
<dbReference type="InterPro" id="IPR002347">
    <property type="entry name" value="SDR_fam"/>
</dbReference>
<dbReference type="Gene3D" id="3.40.50.720">
    <property type="entry name" value="NAD(P)-binding Rossmann-like Domain"/>
    <property type="match status" value="1"/>
</dbReference>
<proteinExistence type="inferred from homology"/>
<dbReference type="PRINTS" id="PR00081">
    <property type="entry name" value="GDHRDH"/>
</dbReference>
<dbReference type="RefSeq" id="WP_145771086.1">
    <property type="nucleotide sequence ID" value="NZ_LR778301.1"/>
</dbReference>
<dbReference type="Proteomes" id="UP000515733">
    <property type="component" value="Chromosome"/>
</dbReference>
<comment type="similarity">
    <text evidence="1">Belongs to the short-chain dehydrogenases/reductases (SDR) family.</text>
</comment>
<dbReference type="PANTHER" id="PTHR42760">
    <property type="entry name" value="SHORT-CHAIN DEHYDROGENASES/REDUCTASES FAMILY MEMBER"/>
    <property type="match status" value="1"/>
</dbReference>
<dbReference type="SMART" id="SM00822">
    <property type="entry name" value="PKS_KR"/>
    <property type="match status" value="1"/>
</dbReference>
<gene>
    <name evidence="3" type="ORF">DENOEST_2556</name>
</gene>
<protein>
    <submittedName>
        <fullName evidence="3">Putative oxidoreductase</fullName>
    </submittedName>
</protein>
<dbReference type="FunFam" id="3.40.50.720:FF:000084">
    <property type="entry name" value="Short-chain dehydrogenase reductase"/>
    <property type="match status" value="1"/>
</dbReference>
<evidence type="ECO:0000259" key="2">
    <source>
        <dbReference type="SMART" id="SM00822"/>
    </source>
</evidence>
<reference evidence="3 4" key="1">
    <citation type="submission" date="2020-03" db="EMBL/GenBank/DDBJ databases">
        <authorList>
            <consortium name="Genoscope - CEA"/>
            <person name="William W."/>
        </authorList>
    </citation>
    <scope>NUCLEOTIDE SEQUENCE [LARGE SCALE GENOMIC DNA]</scope>
    <source>
        <strain evidence="4">DSM 16959</strain>
    </source>
</reference>
<dbReference type="InterPro" id="IPR036291">
    <property type="entry name" value="NAD(P)-bd_dom_sf"/>
</dbReference>
<dbReference type="InterPro" id="IPR057326">
    <property type="entry name" value="KR_dom"/>
</dbReference>
<accession>A0A6S6XZU4</accession>
<dbReference type="GO" id="GO:0016616">
    <property type="term" value="F:oxidoreductase activity, acting on the CH-OH group of donors, NAD or NADP as acceptor"/>
    <property type="evidence" value="ECO:0007669"/>
    <property type="project" value="UniProtKB-ARBA"/>
</dbReference>
<dbReference type="EMBL" id="LR778301">
    <property type="protein sequence ID" value="CAB1369721.1"/>
    <property type="molecule type" value="Genomic_DNA"/>
</dbReference>
<organism evidence="3 4">
    <name type="scientific">Denitratisoma oestradiolicum</name>
    <dbReference type="NCBI Taxonomy" id="311182"/>
    <lineage>
        <taxon>Bacteria</taxon>
        <taxon>Pseudomonadati</taxon>
        <taxon>Pseudomonadota</taxon>
        <taxon>Betaproteobacteria</taxon>
        <taxon>Nitrosomonadales</taxon>
        <taxon>Sterolibacteriaceae</taxon>
        <taxon>Denitratisoma</taxon>
    </lineage>
</organism>
<dbReference type="Pfam" id="PF13561">
    <property type="entry name" value="adh_short_C2"/>
    <property type="match status" value="1"/>
</dbReference>
<dbReference type="PRINTS" id="PR00080">
    <property type="entry name" value="SDRFAMILY"/>
</dbReference>
<evidence type="ECO:0000313" key="3">
    <source>
        <dbReference type="EMBL" id="CAB1369721.1"/>
    </source>
</evidence>
<name>A0A6S6XZU4_9PROT</name>
<dbReference type="AlphaFoldDB" id="A0A6S6XZU4"/>
<feature type="domain" description="Ketoreductase" evidence="2">
    <location>
        <begin position="7"/>
        <end position="180"/>
    </location>
</feature>
<sequence>MAKLQGKRIIVTGGAGGIGSAAVKLFAQEGAKVACTYNNALPELPASVLNARCNIADRNEVHQVFDAFVADLGGLDVLVHAAGVHGSRPAEQIDEAHWDHLFDLNGKAAVWTNQAAFRHMRVHGGSIINMGSVEGVRGYAGNAIYAASRGAVMAWTRSVAQEWGCHRVRVNCVAPVIATEIFQRQRQAMDLASLQAMDEGLAKMIPLGGALGDPLRDLAPVLAFLAGDDSHFITGQTIAVDGGFMMLGS</sequence>
<dbReference type="KEGG" id="doe:DENOEST_2556"/>
<keyword evidence="4" id="KW-1185">Reference proteome</keyword>
<dbReference type="CDD" id="cd05233">
    <property type="entry name" value="SDR_c"/>
    <property type="match status" value="1"/>
</dbReference>
<evidence type="ECO:0000256" key="1">
    <source>
        <dbReference type="ARBA" id="ARBA00006484"/>
    </source>
</evidence>